<organism evidence="2 3">
    <name type="scientific">Cryptococcus wingfieldii CBS 7118</name>
    <dbReference type="NCBI Taxonomy" id="1295528"/>
    <lineage>
        <taxon>Eukaryota</taxon>
        <taxon>Fungi</taxon>
        <taxon>Dikarya</taxon>
        <taxon>Basidiomycota</taxon>
        <taxon>Agaricomycotina</taxon>
        <taxon>Tremellomycetes</taxon>
        <taxon>Tremellales</taxon>
        <taxon>Cryptococcaceae</taxon>
        <taxon>Cryptococcus</taxon>
    </lineage>
</organism>
<proteinExistence type="predicted"/>
<evidence type="ECO:0000256" key="1">
    <source>
        <dbReference type="SAM" id="MobiDB-lite"/>
    </source>
</evidence>
<reference evidence="2 3" key="1">
    <citation type="submission" date="2016-06" db="EMBL/GenBank/DDBJ databases">
        <title>Evolution of pathogenesis and genome organization in the Tremellales.</title>
        <authorList>
            <person name="Cuomo C."/>
            <person name="Litvintseva A."/>
            <person name="Heitman J."/>
            <person name="Chen Y."/>
            <person name="Sun S."/>
            <person name="Springer D."/>
            <person name="Dromer F."/>
            <person name="Young S."/>
            <person name="Zeng Q."/>
            <person name="Chapman S."/>
            <person name="Gujja S."/>
            <person name="Saif S."/>
            <person name="Birren B."/>
        </authorList>
    </citation>
    <scope>NUCLEOTIDE SEQUENCE [LARGE SCALE GENOMIC DNA]</scope>
    <source>
        <strain evidence="2 3">CBS 7118</strain>
    </source>
</reference>
<feature type="region of interest" description="Disordered" evidence="1">
    <location>
        <begin position="1"/>
        <end position="56"/>
    </location>
</feature>
<accession>A0A1E3INP8</accession>
<dbReference type="AlphaFoldDB" id="A0A1E3INP8"/>
<evidence type="ECO:0000313" key="3">
    <source>
        <dbReference type="Proteomes" id="UP000094819"/>
    </source>
</evidence>
<feature type="compositionally biased region" description="Polar residues" evidence="1">
    <location>
        <begin position="1"/>
        <end position="52"/>
    </location>
</feature>
<evidence type="ECO:0000313" key="2">
    <source>
        <dbReference type="EMBL" id="ODN90230.1"/>
    </source>
</evidence>
<gene>
    <name evidence="2" type="ORF">L198_06248</name>
</gene>
<sequence length="107" mass="11369">MPPTPTQHQRTPLRARSTNTPYGRSATVQQAADKSPTNLPSPSRPLANNRSGSLFKPPMPANICLPVDEPVAVVDSLEAAAGHLDALERSLDNLASSPPFPPGHSQR</sequence>
<dbReference type="EMBL" id="AWGH01000021">
    <property type="protein sequence ID" value="ODN90230.1"/>
    <property type="molecule type" value="Genomic_DNA"/>
</dbReference>
<name>A0A1E3INP8_9TREE</name>
<dbReference type="RefSeq" id="XP_019029752.1">
    <property type="nucleotide sequence ID" value="XM_019178314.1"/>
</dbReference>
<comment type="caution">
    <text evidence="2">The sequence shown here is derived from an EMBL/GenBank/DDBJ whole genome shotgun (WGS) entry which is preliminary data.</text>
</comment>
<keyword evidence="3" id="KW-1185">Reference proteome</keyword>
<dbReference type="GeneID" id="30195460"/>
<dbReference type="Proteomes" id="UP000094819">
    <property type="component" value="Unassembled WGS sequence"/>
</dbReference>
<protein>
    <submittedName>
        <fullName evidence="2">Uncharacterized protein</fullName>
    </submittedName>
</protein>